<reference evidence="4" key="1">
    <citation type="journal article" date="2019" name="Int. J. Syst. Evol. Microbiol.">
        <title>The Global Catalogue of Microorganisms (GCM) 10K type strain sequencing project: providing services to taxonomists for standard genome sequencing and annotation.</title>
        <authorList>
            <consortium name="The Broad Institute Genomics Platform"/>
            <consortium name="The Broad Institute Genome Sequencing Center for Infectious Disease"/>
            <person name="Wu L."/>
            <person name="Ma J."/>
        </authorList>
    </citation>
    <scope>NUCLEOTIDE SEQUENCE [LARGE SCALE GENOMIC DNA]</scope>
    <source>
        <strain evidence="4">JCM 15614</strain>
    </source>
</reference>
<dbReference type="InterPro" id="IPR012551">
    <property type="entry name" value="DUF1707_SHOCT-like"/>
</dbReference>
<feature type="transmembrane region" description="Helical" evidence="1">
    <location>
        <begin position="121"/>
        <end position="140"/>
    </location>
</feature>
<keyword evidence="4" id="KW-1185">Reference proteome</keyword>
<dbReference type="PANTHER" id="PTHR40763:SF4">
    <property type="entry name" value="DUF1707 DOMAIN-CONTAINING PROTEIN"/>
    <property type="match status" value="1"/>
</dbReference>
<feature type="transmembrane region" description="Helical" evidence="1">
    <location>
        <begin position="97"/>
        <end position="115"/>
    </location>
</feature>
<evidence type="ECO:0000313" key="3">
    <source>
        <dbReference type="EMBL" id="GAA3178149.1"/>
    </source>
</evidence>
<dbReference type="PANTHER" id="PTHR40763">
    <property type="entry name" value="MEMBRANE PROTEIN-RELATED"/>
    <property type="match status" value="1"/>
</dbReference>
<evidence type="ECO:0000313" key="4">
    <source>
        <dbReference type="Proteomes" id="UP001499924"/>
    </source>
</evidence>
<proteinExistence type="predicted"/>
<feature type="domain" description="DUF1707" evidence="2">
    <location>
        <begin position="6"/>
        <end position="58"/>
    </location>
</feature>
<keyword evidence="1" id="KW-0812">Transmembrane</keyword>
<accession>A0ABP6PJ07</accession>
<gene>
    <name evidence="3" type="ORF">GCM10010531_34970</name>
</gene>
<sequence>MPEPHLRAADSDRAAVAEALGEHMSAGRLTVAEFDERLGRAYAAKTYGELDELTSDLPPLSRSTPVPVAPAQPAHVGACGPASHWAGGWELNHAWRAWLTTSLIVLTVWGVTSLANWQFIYFWPVWVIGPWGAVLLAQTLTGRGDDDDDRTCGPHRHLSA</sequence>
<evidence type="ECO:0000256" key="1">
    <source>
        <dbReference type="SAM" id="Phobius"/>
    </source>
</evidence>
<protein>
    <submittedName>
        <fullName evidence="3">DUF1707 domain-containing protein</fullName>
    </submittedName>
</protein>
<organism evidence="3 4">
    <name type="scientific">Blastococcus jejuensis</name>
    <dbReference type="NCBI Taxonomy" id="351224"/>
    <lineage>
        <taxon>Bacteria</taxon>
        <taxon>Bacillati</taxon>
        <taxon>Actinomycetota</taxon>
        <taxon>Actinomycetes</taxon>
        <taxon>Geodermatophilales</taxon>
        <taxon>Geodermatophilaceae</taxon>
        <taxon>Blastococcus</taxon>
    </lineage>
</organism>
<keyword evidence="1" id="KW-1133">Transmembrane helix</keyword>
<name>A0ABP6PJ07_9ACTN</name>
<comment type="caution">
    <text evidence="3">The sequence shown here is derived from an EMBL/GenBank/DDBJ whole genome shotgun (WGS) entry which is preliminary data.</text>
</comment>
<evidence type="ECO:0000259" key="2">
    <source>
        <dbReference type="Pfam" id="PF08044"/>
    </source>
</evidence>
<dbReference type="Pfam" id="PF08044">
    <property type="entry name" value="DUF1707"/>
    <property type="match status" value="1"/>
</dbReference>
<dbReference type="EMBL" id="BAAAVV010000009">
    <property type="protein sequence ID" value="GAA3178149.1"/>
    <property type="molecule type" value="Genomic_DNA"/>
</dbReference>
<keyword evidence="1" id="KW-0472">Membrane</keyword>
<dbReference type="RefSeq" id="WP_344690287.1">
    <property type="nucleotide sequence ID" value="NZ_BAAAVV010000009.1"/>
</dbReference>
<dbReference type="Proteomes" id="UP001499924">
    <property type="component" value="Unassembled WGS sequence"/>
</dbReference>